<dbReference type="Gene3D" id="1.25.40.10">
    <property type="entry name" value="Tetratricopeptide repeat domain"/>
    <property type="match status" value="1"/>
</dbReference>
<dbReference type="EMBL" id="JAODUP010000316">
    <property type="protein sequence ID" value="KAK2152854.1"/>
    <property type="molecule type" value="Genomic_DNA"/>
</dbReference>
<dbReference type="Proteomes" id="UP001208570">
    <property type="component" value="Unassembled WGS sequence"/>
</dbReference>
<evidence type="ECO:0008006" key="5">
    <source>
        <dbReference type="Google" id="ProtNLM"/>
    </source>
</evidence>
<gene>
    <name evidence="3" type="ORF">LSH36_316g06014</name>
</gene>
<dbReference type="GO" id="GO:0005794">
    <property type="term" value="C:Golgi apparatus"/>
    <property type="evidence" value="ECO:0007669"/>
    <property type="project" value="TreeGrafter"/>
</dbReference>
<feature type="region of interest" description="Disordered" evidence="2">
    <location>
        <begin position="79"/>
        <end position="138"/>
    </location>
</feature>
<organism evidence="3 4">
    <name type="scientific">Paralvinella palmiformis</name>
    <dbReference type="NCBI Taxonomy" id="53620"/>
    <lineage>
        <taxon>Eukaryota</taxon>
        <taxon>Metazoa</taxon>
        <taxon>Spiralia</taxon>
        <taxon>Lophotrochozoa</taxon>
        <taxon>Annelida</taxon>
        <taxon>Polychaeta</taxon>
        <taxon>Sedentaria</taxon>
        <taxon>Canalipalpata</taxon>
        <taxon>Terebellida</taxon>
        <taxon>Terebelliformia</taxon>
        <taxon>Alvinellidae</taxon>
        <taxon>Paralvinella</taxon>
    </lineage>
</organism>
<dbReference type="SUPFAM" id="SSF48452">
    <property type="entry name" value="TPR-like"/>
    <property type="match status" value="1"/>
</dbReference>
<dbReference type="PANTHER" id="PTHR21581">
    <property type="entry name" value="D-ALANYL-D-ALANINE CARBOXYPEPTIDASE"/>
    <property type="match status" value="1"/>
</dbReference>
<feature type="region of interest" description="Disordered" evidence="2">
    <location>
        <begin position="171"/>
        <end position="199"/>
    </location>
</feature>
<evidence type="ECO:0000313" key="4">
    <source>
        <dbReference type="Proteomes" id="UP001208570"/>
    </source>
</evidence>
<feature type="compositionally biased region" description="Polar residues" evidence="2">
    <location>
        <begin position="320"/>
        <end position="340"/>
    </location>
</feature>
<dbReference type="SMART" id="SM00028">
    <property type="entry name" value="TPR"/>
    <property type="match status" value="2"/>
</dbReference>
<proteinExistence type="predicted"/>
<comment type="caution">
    <text evidence="3">The sequence shown here is derived from an EMBL/GenBank/DDBJ whole genome shotgun (WGS) entry which is preliminary data.</text>
</comment>
<dbReference type="InterPro" id="IPR019734">
    <property type="entry name" value="TPR_rpt"/>
</dbReference>
<evidence type="ECO:0000256" key="2">
    <source>
        <dbReference type="SAM" id="MobiDB-lite"/>
    </source>
</evidence>
<feature type="region of interest" description="Disordered" evidence="2">
    <location>
        <begin position="213"/>
        <end position="232"/>
    </location>
</feature>
<feature type="region of interest" description="Disordered" evidence="2">
    <location>
        <begin position="1"/>
        <end position="48"/>
    </location>
</feature>
<evidence type="ECO:0000256" key="1">
    <source>
        <dbReference type="PROSITE-ProRule" id="PRU00339"/>
    </source>
</evidence>
<dbReference type="GO" id="GO:0030008">
    <property type="term" value="C:TRAPP complex"/>
    <property type="evidence" value="ECO:0007669"/>
    <property type="project" value="TreeGrafter"/>
</dbReference>
<name>A0AAD9JGS2_9ANNE</name>
<reference evidence="3" key="1">
    <citation type="journal article" date="2023" name="Mol. Biol. Evol.">
        <title>Third-Generation Sequencing Reveals the Adaptive Role of the Epigenome in Three Deep-Sea Polychaetes.</title>
        <authorList>
            <person name="Perez M."/>
            <person name="Aroh O."/>
            <person name="Sun Y."/>
            <person name="Lan Y."/>
            <person name="Juniper S.K."/>
            <person name="Young C.R."/>
            <person name="Angers B."/>
            <person name="Qian P.Y."/>
        </authorList>
    </citation>
    <scope>NUCLEOTIDE SEQUENCE</scope>
    <source>
        <strain evidence="3">P08H-3</strain>
    </source>
</reference>
<dbReference type="PROSITE" id="PS50005">
    <property type="entry name" value="TPR"/>
    <property type="match status" value="1"/>
</dbReference>
<feature type="repeat" description="TPR" evidence="1">
    <location>
        <begin position="642"/>
        <end position="675"/>
    </location>
</feature>
<accession>A0AAD9JGS2</accession>
<feature type="compositionally biased region" description="Pro residues" evidence="2">
    <location>
        <begin position="285"/>
        <end position="298"/>
    </location>
</feature>
<dbReference type="AlphaFoldDB" id="A0AAD9JGS2"/>
<keyword evidence="1" id="KW-0802">TPR repeat</keyword>
<sequence length="757" mass="83361">MSGEAPLFDELLSPGTETKTIGDGEENGDEPHDKDDSSLQEGKSMENILLETSAMEESIDLSTGTVAIDVGGDLKEEINEDDQDLLASDDIIEENEPDTMQMDSAVQQRATKKEDGDLSSEPVMRSGDATEPLETRKGDICEYFQTPQKDSDTIDIFDSLAATTAEKLTVQEQDVTQNTDLSPENSHSSSKVHIRLESHSSISEDVTTVDFLEDKGEEPLKPTPSTRSLTKYFSTTDNEVGDDAKSFFETFTVGGSNANDGLPGSSSGYSGAEQPVAESGMSFPPETPPIPVGSPMPSPFHQISAPPSSGLEQHPFFPDQQDNPGKQQDNPSETQPQSAEQIPFVESGPDDPFTLGLNISDIDRRHDAWIPSESTRQVLIWVMTSQPGSVTLQSEQMTMPGLIQDEPLGDPVHDLVQQYMGDQEAQKRVCLTADSVPQDETGLRQLIKAECLRSAIDLTGRLLTQCGQGLGKVNTPTKHTPYTLQLWYCRLALLVHLRLYTQADSECQAFENMDKPDLYYEFYQDKYPGRRGSMVPFGMRVIHAELAHHLGKTQESLDRLCYLHAIVKKILSNLESGLTEDGSMLTLSEESRKASRELWEAREIQLLYSVANCLLSIKLGDTQSGTKLFAQAERLSDGQEKSQTFMNMGFLALAQNQFQEAYNNFKNSASLDNNSATALNNMAVCALYTGHLTDALDTLEELVNSNPDVYLQEGILFNLCTLYELESSHANSKKQKLLSLVSKHKGNGFNVACLKMA</sequence>
<evidence type="ECO:0000313" key="3">
    <source>
        <dbReference type="EMBL" id="KAK2152854.1"/>
    </source>
</evidence>
<feature type="compositionally biased region" description="Polar residues" evidence="2">
    <location>
        <begin position="171"/>
        <end position="191"/>
    </location>
</feature>
<dbReference type="Pfam" id="PF14559">
    <property type="entry name" value="TPR_19"/>
    <property type="match status" value="1"/>
</dbReference>
<feature type="region of interest" description="Disordered" evidence="2">
    <location>
        <begin position="251"/>
        <end position="353"/>
    </location>
</feature>
<keyword evidence="4" id="KW-1185">Reference proteome</keyword>
<feature type="compositionally biased region" description="Polar residues" evidence="2">
    <location>
        <begin position="253"/>
        <end position="269"/>
    </location>
</feature>
<feature type="compositionally biased region" description="Polar residues" evidence="2">
    <location>
        <begin position="223"/>
        <end position="232"/>
    </location>
</feature>
<dbReference type="PANTHER" id="PTHR21581:SF6">
    <property type="entry name" value="TRAFFICKING PROTEIN PARTICLE COMPLEX SUBUNIT 12"/>
    <property type="match status" value="1"/>
</dbReference>
<protein>
    <recommendedName>
        <fullName evidence="5">Trafficking protein particle complex subunit 12</fullName>
    </recommendedName>
</protein>
<dbReference type="InterPro" id="IPR011990">
    <property type="entry name" value="TPR-like_helical_dom_sf"/>
</dbReference>